<dbReference type="SUPFAM" id="SSF56784">
    <property type="entry name" value="HAD-like"/>
    <property type="match status" value="1"/>
</dbReference>
<evidence type="ECO:0000313" key="2">
    <source>
        <dbReference type="Proteomes" id="UP000652013"/>
    </source>
</evidence>
<accession>A0A8J3Y758</accession>
<dbReference type="InterPro" id="IPR023214">
    <property type="entry name" value="HAD_sf"/>
</dbReference>
<protein>
    <recommendedName>
        <fullName evidence="3">HAD family hydrolase</fullName>
    </recommendedName>
</protein>
<dbReference type="RefSeq" id="WP_203938422.1">
    <property type="nucleotide sequence ID" value="NZ_BAAAGJ010000005.1"/>
</dbReference>
<dbReference type="EMBL" id="BOOY01000018">
    <property type="protein sequence ID" value="GIJ03136.1"/>
    <property type="molecule type" value="Genomic_DNA"/>
</dbReference>
<evidence type="ECO:0008006" key="3">
    <source>
        <dbReference type="Google" id="ProtNLM"/>
    </source>
</evidence>
<dbReference type="Gene3D" id="3.40.50.1000">
    <property type="entry name" value="HAD superfamily/HAD-like"/>
    <property type="match status" value="1"/>
</dbReference>
<dbReference type="InterPro" id="IPR036412">
    <property type="entry name" value="HAD-like_sf"/>
</dbReference>
<name>A0A8J3Y758_9ACTN</name>
<dbReference type="AlphaFoldDB" id="A0A8J3Y758"/>
<evidence type="ECO:0000313" key="1">
    <source>
        <dbReference type="EMBL" id="GIJ03136.1"/>
    </source>
</evidence>
<dbReference type="Proteomes" id="UP000652013">
    <property type="component" value="Unassembled WGS sequence"/>
</dbReference>
<keyword evidence="2" id="KW-1185">Reference proteome</keyword>
<sequence length="273" mass="29465">MTTVVATDLDGTLLFSQRAMAAGSRRPPAKDLVPVDVEGGRTYAYMTTAVIRDWARLAGAGALVPATTRSVPQYRRLRLPGPPPHIAIVCNGARLLVGGEAEPAWEHRVRRRMRGGVAFDVVWREATGWYHRHPFAALRAVEDLFMYLTVRERADWLTDVAAQAAAWAGGVGWRASLQGRKLYLLPRTLDKAAAVAHAAERLAADRLVAGGDSLLDAGMLRAADAAIRPAHGELHSTGFALPHCRTTREAGAAAGDEIIAWYGSQIHAARLAI</sequence>
<organism evidence="1 2">
    <name type="scientific">Spirilliplanes yamanashiensis</name>
    <dbReference type="NCBI Taxonomy" id="42233"/>
    <lineage>
        <taxon>Bacteria</taxon>
        <taxon>Bacillati</taxon>
        <taxon>Actinomycetota</taxon>
        <taxon>Actinomycetes</taxon>
        <taxon>Micromonosporales</taxon>
        <taxon>Micromonosporaceae</taxon>
        <taxon>Spirilliplanes</taxon>
    </lineage>
</organism>
<proteinExistence type="predicted"/>
<gene>
    <name evidence="1" type="ORF">Sya03_24880</name>
</gene>
<comment type="caution">
    <text evidence="1">The sequence shown here is derived from an EMBL/GenBank/DDBJ whole genome shotgun (WGS) entry which is preliminary data.</text>
</comment>
<reference evidence="1" key="1">
    <citation type="submission" date="2021-01" db="EMBL/GenBank/DDBJ databases">
        <title>Whole genome shotgun sequence of Spirilliplanes yamanashiensis NBRC 15828.</title>
        <authorList>
            <person name="Komaki H."/>
            <person name="Tamura T."/>
        </authorList>
    </citation>
    <scope>NUCLEOTIDE SEQUENCE</scope>
    <source>
        <strain evidence="1">NBRC 15828</strain>
    </source>
</reference>